<accession>A0ABT2YZL2</accession>
<evidence type="ECO:0000313" key="2">
    <source>
        <dbReference type="EMBL" id="MCV2864235.1"/>
    </source>
</evidence>
<feature type="domain" description="YhdP central" evidence="1">
    <location>
        <begin position="367"/>
        <end position="622"/>
    </location>
</feature>
<dbReference type="EMBL" id="JAOWLA010000004">
    <property type="protein sequence ID" value="MCV2864235.1"/>
    <property type="molecule type" value="Genomic_DNA"/>
</dbReference>
<sequence>MSETTTRPVRRHLRWPARLVVFLLVAALVFGGTVLALGLSGQAVSAPRWVVSAIEDRANTGLAGRASVRIGAVEAVVQAGFVPRLRVVDVELFSPRGRRLATLDSMGASFWPRPLLNGIVQPRNLRLTGARVALRRTAAGDFDIALPDTGVAAGGALSPAQILDEVDRAFGLPALRAIERVEVKDLSIRFEDDRAGQSWTIADGRMSLTQYAARLAYDVNFSVAGPAGEPAQVEVSFSTEKSNSEAGIIARVTGVSAQDLAAQSPALSWLAALEAPISGALRTGIDRNGMVQVMQAELDIGAGAVKPRPDVAPLPFDQARVALSYRPASNRLDFTDIAIESPSLSATGTARAWLQGMETGFPEALVVQLRMAQLAGNPDGMFAAPLVFEDSLIDFKLALDPFRVTLGQMTLFDQGKRITAQGTAAAGEDGWNLSLDAEMASLDARRLVELWPVTVADKTRSWLSENLLSGEAFNAHGALRFQAGQAPVFNLGFEFRDAAARFVKTMPPITAAAGFGTLDTTRFSLTLEQGTVQPPEGGEISIAGSSMRVDDTRLKPATGIFDLKTQGSLTAALSLLDQKPLEVMRKAERGIDLAEGDAEVEVHMVLPLRKGLKIADVDYEARAQLANVRSDTIVEGKQLLAPRLSVIADKDGVSVSGAGTLSGARFDATWRQSAAPEEKGHSTVAGTVELSPGFLTAFGLSLPEEVFTGRGSGEIALDLTKGEPTRYHLTSGLGGITMAIPALGWSKAPGTQGRLDVAGVLGHPTTVESLELEVGGLSVLGDVTMAADGGLEAARFPQVTLGGWFEGAVELLGRGKGLPAAIVITGGTADLTRGQLGGAGGGGNSGPISVALDRLQVTEGIGLTRFRGDFTVNEGLQGRFTGLVNGAAPVNGAVVPAGGRTAYRVQSDDAGAVLSAAGVFGKARGGTLDLALRPEGEKGRYAGTVEMSSIRVVDAPVLAGLLDAVSVVGLIDQLRGPGILFNKASGAFRMTPEAVEISEGAATGASMGISVAGLYHADRKEMDLQGTISPIYLLNGIGRIVSKKGEGLFGFNYTMKGPTSAPRIRVNPLSLLTPGMFREIFRSAPPTIDE</sequence>
<dbReference type="InterPro" id="IPR025263">
    <property type="entry name" value="YhdP_central"/>
</dbReference>
<evidence type="ECO:0000313" key="3">
    <source>
        <dbReference type="Proteomes" id="UP001652503"/>
    </source>
</evidence>
<proteinExistence type="predicted"/>
<comment type="caution">
    <text evidence="2">The sequence shown here is derived from an EMBL/GenBank/DDBJ whole genome shotgun (WGS) entry which is preliminary data.</text>
</comment>
<dbReference type="RefSeq" id="WP_263720726.1">
    <property type="nucleotide sequence ID" value="NZ_JAOWLA010000004.1"/>
</dbReference>
<dbReference type="Pfam" id="PF13116">
    <property type="entry name" value="YhdP"/>
    <property type="match status" value="1"/>
</dbReference>
<dbReference type="Proteomes" id="UP001652503">
    <property type="component" value="Unassembled WGS sequence"/>
</dbReference>
<keyword evidence="3" id="KW-1185">Reference proteome</keyword>
<name>A0ABT2YZL2_9RHOB</name>
<protein>
    <submittedName>
        <fullName evidence="2">DUF3971 domain-containing protein</fullName>
    </submittedName>
</protein>
<evidence type="ECO:0000259" key="1">
    <source>
        <dbReference type="Pfam" id="PF13116"/>
    </source>
</evidence>
<gene>
    <name evidence="2" type="ORF">OE647_05715</name>
</gene>
<organism evidence="2 3">
    <name type="scientific">Albidovulum sediminicola</name>
    <dbReference type="NCBI Taxonomy" id="2984331"/>
    <lineage>
        <taxon>Bacteria</taxon>
        <taxon>Pseudomonadati</taxon>
        <taxon>Pseudomonadota</taxon>
        <taxon>Alphaproteobacteria</taxon>
        <taxon>Rhodobacterales</taxon>
        <taxon>Paracoccaceae</taxon>
        <taxon>Albidovulum</taxon>
    </lineage>
</organism>
<reference evidence="2 3" key="1">
    <citation type="submission" date="2022-10" db="EMBL/GenBank/DDBJ databases">
        <title>Defluviimonas sp. nov., isolated from ocean surface water.</title>
        <authorList>
            <person name="He W."/>
            <person name="Wang L."/>
            <person name="Zhang D.-F."/>
        </authorList>
    </citation>
    <scope>NUCLEOTIDE SEQUENCE [LARGE SCALE GENOMIC DNA]</scope>
    <source>
        <strain evidence="2 3">WL0075</strain>
    </source>
</reference>